<proteinExistence type="predicted"/>
<gene>
    <name evidence="1" type="ORF">CD32_21695</name>
</gene>
<comment type="caution">
    <text evidence="1">The sequence shown here is derived from an EMBL/GenBank/DDBJ whole genome shotgun (WGS) entry which is preliminary data.</text>
</comment>
<dbReference type="Proteomes" id="UP000030437">
    <property type="component" value="Unassembled WGS sequence"/>
</dbReference>
<name>A0A0A3J4D8_9BACI</name>
<dbReference type="eggNOG" id="COG2378">
    <property type="taxonomic scope" value="Bacteria"/>
</dbReference>
<evidence type="ECO:0000313" key="2">
    <source>
        <dbReference type="Proteomes" id="UP000030437"/>
    </source>
</evidence>
<protein>
    <submittedName>
        <fullName evidence="1">Transcriptional regulator</fullName>
    </submittedName>
</protein>
<dbReference type="STRING" id="1220589.CD32_21695"/>
<dbReference type="AlphaFoldDB" id="A0A0A3J4D8"/>
<keyword evidence="2" id="KW-1185">Reference proteome</keyword>
<dbReference type="OrthoDB" id="2112405at2"/>
<organism evidence="1 2">
    <name type="scientific">Lysinibacillus odysseyi 34hs-1 = NBRC 100172</name>
    <dbReference type="NCBI Taxonomy" id="1220589"/>
    <lineage>
        <taxon>Bacteria</taxon>
        <taxon>Bacillati</taxon>
        <taxon>Bacillota</taxon>
        <taxon>Bacilli</taxon>
        <taxon>Bacillales</taxon>
        <taxon>Bacillaceae</taxon>
        <taxon>Lysinibacillus</taxon>
    </lineage>
</organism>
<dbReference type="RefSeq" id="WP_036158975.1">
    <property type="nucleotide sequence ID" value="NZ_AVCX01000001.1"/>
</dbReference>
<evidence type="ECO:0000313" key="1">
    <source>
        <dbReference type="EMBL" id="KGR81922.1"/>
    </source>
</evidence>
<accession>A0A0A3J4D8</accession>
<reference evidence="1 2" key="1">
    <citation type="submission" date="2014-02" db="EMBL/GenBank/DDBJ databases">
        <title>Draft genome sequence of Lysinibacillus odysseyi NBRC 100172.</title>
        <authorList>
            <person name="Zhang F."/>
            <person name="Wang G."/>
            <person name="Zhang L."/>
        </authorList>
    </citation>
    <scope>NUCLEOTIDE SEQUENCE [LARGE SCALE GENOMIC DNA]</scope>
    <source>
        <strain evidence="1 2">NBRC 100172</strain>
    </source>
</reference>
<dbReference type="EMBL" id="JPVP01000060">
    <property type="protein sequence ID" value="KGR81922.1"/>
    <property type="molecule type" value="Genomic_DNA"/>
</dbReference>
<sequence>MRKQIVKAMKHHQLIDIIYMAKDGAITKRRVKVLKVTGDTTQVYCYTKKAKRTFILDQILAVKPVIWKERGIG</sequence>